<dbReference type="VEuPathDB" id="FungiDB:MELLADRAFT_101680"/>
<sequence>MTKRKNSKQGPSNPTSPTNKTTPTVPPITSSTHDSKHEPSKDASKNHGDTQYPPIPPPHAPSSFLDPNFIKLQTIASDLRPYLLSNWDVKMIKKITKPQIYRIMIHFDPSTKSCPNQLKDLLIATYEKEVKPLIERYYPLSQHAAGDAMETKQTTKPDLDFDPLSSKTTCQMLRNAIESIEPDVDIPKTARREGLLCLYKAYVDHDITIPKDSQWTSKPRVLAVDQLKRETVEDL</sequence>
<dbReference type="AlphaFoldDB" id="F4R6M3"/>
<organism evidence="3">
    <name type="scientific">Melampsora larici-populina (strain 98AG31 / pathotype 3-4-7)</name>
    <name type="common">Poplar leaf rust fungus</name>
    <dbReference type="NCBI Taxonomy" id="747676"/>
    <lineage>
        <taxon>Eukaryota</taxon>
        <taxon>Fungi</taxon>
        <taxon>Dikarya</taxon>
        <taxon>Basidiomycota</taxon>
        <taxon>Pucciniomycotina</taxon>
        <taxon>Pucciniomycetes</taxon>
        <taxon>Pucciniales</taxon>
        <taxon>Melampsoraceae</taxon>
        <taxon>Melampsora</taxon>
    </lineage>
</organism>
<reference evidence="3" key="1">
    <citation type="journal article" date="2011" name="Proc. Natl. Acad. Sci. U.S.A.">
        <title>Obligate biotrophy features unraveled by the genomic analysis of rust fungi.</title>
        <authorList>
            <person name="Duplessis S."/>
            <person name="Cuomo C.A."/>
            <person name="Lin Y.-C."/>
            <person name="Aerts A."/>
            <person name="Tisserant E."/>
            <person name="Veneault-Fourrey C."/>
            <person name="Joly D.L."/>
            <person name="Hacquard S."/>
            <person name="Amselem J."/>
            <person name="Cantarel B.L."/>
            <person name="Chiu R."/>
            <person name="Coutinho P.M."/>
            <person name="Feau N."/>
            <person name="Field M."/>
            <person name="Frey P."/>
            <person name="Gelhaye E."/>
            <person name="Goldberg J."/>
            <person name="Grabherr M.G."/>
            <person name="Kodira C.D."/>
            <person name="Kohler A."/>
            <person name="Kuees U."/>
            <person name="Lindquist E.A."/>
            <person name="Lucas S.M."/>
            <person name="Mago R."/>
            <person name="Mauceli E."/>
            <person name="Morin E."/>
            <person name="Murat C."/>
            <person name="Pangilinan J.L."/>
            <person name="Park R."/>
            <person name="Pearson M."/>
            <person name="Quesneville H."/>
            <person name="Rouhier N."/>
            <person name="Sakthikumar S."/>
            <person name="Salamov A.A."/>
            <person name="Schmutz J."/>
            <person name="Selles B."/>
            <person name="Shapiro H."/>
            <person name="Tanguay P."/>
            <person name="Tuskan G.A."/>
            <person name="Henrissat B."/>
            <person name="Van de Peer Y."/>
            <person name="Rouze P."/>
            <person name="Ellis J.G."/>
            <person name="Dodds P.N."/>
            <person name="Schein J.E."/>
            <person name="Zhong S."/>
            <person name="Hamelin R.C."/>
            <person name="Grigoriev I.V."/>
            <person name="Szabo L.J."/>
            <person name="Martin F."/>
        </authorList>
    </citation>
    <scope>NUCLEOTIDE SEQUENCE [LARGE SCALE GENOMIC DNA]</scope>
    <source>
        <strain evidence="3">98AG31 / pathotype 3-4-7</strain>
    </source>
</reference>
<dbReference type="GeneID" id="18921442"/>
<dbReference type="KEGG" id="mlr:MELLADRAFT_101680"/>
<feature type="region of interest" description="Disordered" evidence="1">
    <location>
        <begin position="1"/>
        <end position="64"/>
    </location>
</feature>
<evidence type="ECO:0000256" key="1">
    <source>
        <dbReference type="SAM" id="MobiDB-lite"/>
    </source>
</evidence>
<accession>F4R6M3</accession>
<protein>
    <submittedName>
        <fullName evidence="2">Uncharacterized protein</fullName>
    </submittedName>
</protein>
<evidence type="ECO:0000313" key="3">
    <source>
        <dbReference type="Proteomes" id="UP000001072"/>
    </source>
</evidence>
<dbReference type="RefSeq" id="XP_007404811.1">
    <property type="nucleotide sequence ID" value="XM_007404749.1"/>
</dbReference>
<feature type="compositionally biased region" description="Basic and acidic residues" evidence="1">
    <location>
        <begin position="33"/>
        <end position="48"/>
    </location>
</feature>
<dbReference type="OrthoDB" id="2511315at2759"/>
<gene>
    <name evidence="2" type="ORF">MELLADRAFT_101680</name>
</gene>
<feature type="compositionally biased region" description="Low complexity" evidence="1">
    <location>
        <begin position="11"/>
        <end position="32"/>
    </location>
</feature>
<proteinExistence type="predicted"/>
<name>F4R6M3_MELLP</name>
<dbReference type="EMBL" id="GL883091">
    <property type="protein sequence ID" value="EGG12436.1"/>
    <property type="molecule type" value="Genomic_DNA"/>
</dbReference>
<dbReference type="Proteomes" id="UP000001072">
    <property type="component" value="Unassembled WGS sequence"/>
</dbReference>
<dbReference type="InParanoid" id="F4R6M3"/>
<dbReference type="HOGENOM" id="CLU_056407_0_0_1"/>
<keyword evidence="3" id="KW-1185">Reference proteome</keyword>
<evidence type="ECO:0000313" key="2">
    <source>
        <dbReference type="EMBL" id="EGG12436.1"/>
    </source>
</evidence>